<comment type="caution">
    <text evidence="1">The sequence shown here is derived from an EMBL/GenBank/DDBJ whole genome shotgun (WGS) entry which is preliminary data.</text>
</comment>
<proteinExistence type="predicted"/>
<feature type="non-terminal residue" evidence="1">
    <location>
        <position position="1"/>
    </location>
</feature>
<dbReference type="Gene3D" id="3.30.420.280">
    <property type="match status" value="1"/>
</dbReference>
<evidence type="ECO:0000313" key="1">
    <source>
        <dbReference type="EMBL" id="KKK47293.1"/>
    </source>
</evidence>
<organism evidence="1">
    <name type="scientific">marine sediment metagenome</name>
    <dbReference type="NCBI Taxonomy" id="412755"/>
    <lineage>
        <taxon>unclassified sequences</taxon>
        <taxon>metagenomes</taxon>
        <taxon>ecological metagenomes</taxon>
    </lineage>
</organism>
<dbReference type="AlphaFoldDB" id="A0A0F8VSE8"/>
<name>A0A0F8VSE8_9ZZZZ</name>
<gene>
    <name evidence="1" type="ORF">LCGC14_3156650</name>
</gene>
<protein>
    <recommendedName>
        <fullName evidence="2">Terminase large subunit gp17-like C-terminal domain-containing protein</fullName>
    </recommendedName>
</protein>
<sequence>DGNILERVLGYYIGAKSESQQRRDFKRAGLSPVYEPKVSDVEAGIDRVIALLRQHRIFFFDDLHGILHEIATYQRELDEMNQPTDKIKDKSSFHLLDALRYLAQALYDPPEAAKKVIVRGRSRRRR</sequence>
<evidence type="ECO:0008006" key="2">
    <source>
        <dbReference type="Google" id="ProtNLM"/>
    </source>
</evidence>
<reference evidence="1" key="1">
    <citation type="journal article" date="2015" name="Nature">
        <title>Complex archaea that bridge the gap between prokaryotes and eukaryotes.</title>
        <authorList>
            <person name="Spang A."/>
            <person name="Saw J.H."/>
            <person name="Jorgensen S.L."/>
            <person name="Zaremba-Niedzwiedzka K."/>
            <person name="Martijn J."/>
            <person name="Lind A.E."/>
            <person name="van Eijk R."/>
            <person name="Schleper C."/>
            <person name="Guy L."/>
            <person name="Ettema T.J."/>
        </authorList>
    </citation>
    <scope>NUCLEOTIDE SEQUENCE</scope>
</reference>
<accession>A0A0F8VSE8</accession>
<dbReference type="EMBL" id="LAZR01069649">
    <property type="protein sequence ID" value="KKK47293.1"/>
    <property type="molecule type" value="Genomic_DNA"/>
</dbReference>